<evidence type="ECO:0000313" key="1">
    <source>
        <dbReference type="EMBL" id="QOZ71188.1"/>
    </source>
</evidence>
<organism evidence="1 2">
    <name type="scientific">Bradyrhizobium arachidis</name>
    <dbReference type="NCBI Taxonomy" id="858423"/>
    <lineage>
        <taxon>Bacteria</taxon>
        <taxon>Pseudomonadati</taxon>
        <taxon>Pseudomonadota</taxon>
        <taxon>Alphaproteobacteria</taxon>
        <taxon>Hyphomicrobiales</taxon>
        <taxon>Nitrobacteraceae</taxon>
        <taxon>Bradyrhizobium</taxon>
    </lineage>
</organism>
<gene>
    <name evidence="1" type="ORF">WN72_36555</name>
</gene>
<dbReference type="AlphaFoldDB" id="A0AAE7NSK5"/>
<protein>
    <submittedName>
        <fullName evidence="1">Uncharacterized protein</fullName>
    </submittedName>
</protein>
<accession>A0AAE7NSK5</accession>
<dbReference type="EMBL" id="CP030050">
    <property type="protein sequence ID" value="QOZ71188.1"/>
    <property type="molecule type" value="Genomic_DNA"/>
</dbReference>
<dbReference type="KEGG" id="barh:WN72_36555"/>
<dbReference type="Proteomes" id="UP000594015">
    <property type="component" value="Chromosome"/>
</dbReference>
<evidence type="ECO:0000313" key="2">
    <source>
        <dbReference type="Proteomes" id="UP000594015"/>
    </source>
</evidence>
<name>A0AAE7NSK5_9BRAD</name>
<sequence length="76" mass="8497">MRSSLSCFLGQSQFLEARHVFANINGIFCLFLQDHLAMRDRKALSVRFGSAMKFPIVTHLMVSGLDMRLGTVSGPH</sequence>
<proteinExistence type="predicted"/>
<reference evidence="1 2" key="1">
    <citation type="submission" date="2018-06" db="EMBL/GenBank/DDBJ databases">
        <title>Comparative genomics of Bradyrhizobium nodulating Arachidis hypogaea.</title>
        <authorList>
            <person name="Li Y."/>
        </authorList>
    </citation>
    <scope>NUCLEOTIDE SEQUENCE [LARGE SCALE GENOMIC DNA]</scope>
    <source>
        <strain evidence="1 2">CCBAU 051107</strain>
    </source>
</reference>